<comment type="caution">
    <text evidence="4">The sequence shown here is derived from an EMBL/GenBank/DDBJ whole genome shotgun (WGS) entry which is preliminary data.</text>
</comment>
<reference evidence="4" key="1">
    <citation type="submission" date="2022-10" db="EMBL/GenBank/DDBJ databases">
        <title>The WGS of Solirubrobacter sp. CPCC 204708.</title>
        <authorList>
            <person name="Jiang Z."/>
        </authorList>
    </citation>
    <scope>NUCLEOTIDE SEQUENCE</scope>
    <source>
        <strain evidence="4">CPCC 204708</strain>
    </source>
</reference>
<comment type="similarity">
    <text evidence="2 3">Belongs to the cytochrome P450 family.</text>
</comment>
<dbReference type="PANTHER" id="PTHR24305:SF166">
    <property type="entry name" value="CYTOCHROME P450 12A4, MITOCHONDRIAL-RELATED"/>
    <property type="match status" value="1"/>
</dbReference>
<dbReference type="PRINTS" id="PR00463">
    <property type="entry name" value="EP450I"/>
</dbReference>
<dbReference type="InterPro" id="IPR050121">
    <property type="entry name" value="Cytochrome_P450_monoxygenase"/>
</dbReference>
<keyword evidence="3" id="KW-0349">Heme</keyword>
<keyword evidence="3" id="KW-0479">Metal-binding</keyword>
<dbReference type="InterPro" id="IPR001128">
    <property type="entry name" value="Cyt_P450"/>
</dbReference>
<name>A0ABT4RGH6_9ACTN</name>
<dbReference type="InterPro" id="IPR002401">
    <property type="entry name" value="Cyt_P450_E_grp-I"/>
</dbReference>
<dbReference type="RefSeq" id="WP_202955743.1">
    <property type="nucleotide sequence ID" value="NZ_JAPCID010000009.1"/>
</dbReference>
<dbReference type="Proteomes" id="UP001147700">
    <property type="component" value="Unassembled WGS sequence"/>
</dbReference>
<dbReference type="EMBL" id="JAPCID010000009">
    <property type="protein sequence ID" value="MDA0137410.1"/>
    <property type="molecule type" value="Genomic_DNA"/>
</dbReference>
<keyword evidence="3" id="KW-0503">Monooxygenase</keyword>
<dbReference type="SUPFAM" id="SSF48264">
    <property type="entry name" value="Cytochrome P450"/>
    <property type="match status" value="1"/>
</dbReference>
<evidence type="ECO:0000313" key="5">
    <source>
        <dbReference type="Proteomes" id="UP001147700"/>
    </source>
</evidence>
<dbReference type="InterPro" id="IPR017972">
    <property type="entry name" value="Cyt_P450_CS"/>
</dbReference>
<protein>
    <submittedName>
        <fullName evidence="4">Cytochrome P450</fullName>
    </submittedName>
</protein>
<proteinExistence type="inferred from homology"/>
<evidence type="ECO:0000256" key="2">
    <source>
        <dbReference type="ARBA" id="ARBA00010617"/>
    </source>
</evidence>
<dbReference type="PANTHER" id="PTHR24305">
    <property type="entry name" value="CYTOCHROME P450"/>
    <property type="match status" value="1"/>
</dbReference>
<evidence type="ECO:0000256" key="3">
    <source>
        <dbReference type="RuleBase" id="RU000461"/>
    </source>
</evidence>
<dbReference type="InterPro" id="IPR036396">
    <property type="entry name" value="Cyt_P450_sf"/>
</dbReference>
<evidence type="ECO:0000256" key="1">
    <source>
        <dbReference type="ARBA" id="ARBA00001971"/>
    </source>
</evidence>
<dbReference type="Gene3D" id="1.10.630.10">
    <property type="entry name" value="Cytochrome P450"/>
    <property type="match status" value="1"/>
</dbReference>
<sequence length="431" mass="47505">MTLPPGPPRPHLAQTVGWLTRPGPYSRRLRERYGDVFTIHVEQRAPWVMLGHPDHVKQVFTGDPNVLHAGEGNNILKPLLGARSVLLLDGSEHMQHRKALLPPFHGERMQAYGDMIRAIANEEVAGWPVGTPLATRLRTQELTLEIIMRAVFGSRDQRLRDALHGLLEFVGRTSVLVLSVLGGKRANTAVFDRVRVPIDALLGELITARRADPDLSEHADILSMLLAGTDMDDATLKDELLTLLVAGHETTATALAWALERLARHPGAWARLREGDDDYVDAVCKETLRLRPVLPGVIRLLKAPYEIAGYTLPAGVAVVPSIHLIHTRADIYPDPLAFRPERFLEKPPGTYTWIPFGGGVRRCLGASFALFEMRWVLRAIADAVVELQPGTTSAEDTKHRSITLAPKADGRVIVARRAAPARRGQPVPSGR</sequence>
<dbReference type="PRINTS" id="PR00385">
    <property type="entry name" value="P450"/>
</dbReference>
<dbReference type="PROSITE" id="PS00086">
    <property type="entry name" value="CYTOCHROME_P450"/>
    <property type="match status" value="1"/>
</dbReference>
<keyword evidence="3" id="KW-0408">Iron</keyword>
<keyword evidence="3" id="KW-0560">Oxidoreductase</keyword>
<comment type="cofactor">
    <cofactor evidence="1">
        <name>heme</name>
        <dbReference type="ChEBI" id="CHEBI:30413"/>
    </cofactor>
</comment>
<dbReference type="CDD" id="cd11053">
    <property type="entry name" value="CYP110-like"/>
    <property type="match status" value="1"/>
</dbReference>
<keyword evidence="5" id="KW-1185">Reference proteome</keyword>
<accession>A0ABT4RGH6</accession>
<dbReference type="Pfam" id="PF00067">
    <property type="entry name" value="p450"/>
    <property type="match status" value="1"/>
</dbReference>
<organism evidence="4 5">
    <name type="scientific">Solirubrobacter deserti</name>
    <dbReference type="NCBI Taxonomy" id="2282478"/>
    <lineage>
        <taxon>Bacteria</taxon>
        <taxon>Bacillati</taxon>
        <taxon>Actinomycetota</taxon>
        <taxon>Thermoleophilia</taxon>
        <taxon>Solirubrobacterales</taxon>
        <taxon>Solirubrobacteraceae</taxon>
        <taxon>Solirubrobacter</taxon>
    </lineage>
</organism>
<gene>
    <name evidence="4" type="ORF">OJ962_07890</name>
</gene>
<evidence type="ECO:0000313" key="4">
    <source>
        <dbReference type="EMBL" id="MDA0137410.1"/>
    </source>
</evidence>